<dbReference type="RefSeq" id="WP_323577608.1">
    <property type="nucleotide sequence ID" value="NZ_JAYGJQ010000002.1"/>
</dbReference>
<feature type="signal peptide" evidence="1">
    <location>
        <begin position="1"/>
        <end position="21"/>
    </location>
</feature>
<evidence type="ECO:0000313" key="3">
    <source>
        <dbReference type="Proteomes" id="UP001302274"/>
    </source>
</evidence>
<feature type="chain" id="PRO_5045057654" evidence="1">
    <location>
        <begin position="22"/>
        <end position="144"/>
    </location>
</feature>
<reference evidence="2 3" key="1">
    <citation type="submission" date="2023-11" db="EMBL/GenBank/DDBJ databases">
        <title>A Novel Polar Bacteriovorax (B. antarcticus) Isolated from the Biocrust in Antarctica.</title>
        <authorList>
            <person name="Mun W."/>
            <person name="Choi S.Y."/>
            <person name="Mitchell R.J."/>
        </authorList>
    </citation>
    <scope>NUCLEOTIDE SEQUENCE [LARGE SCALE GENOMIC DNA]</scope>
    <source>
        <strain evidence="2 3">PP10</strain>
    </source>
</reference>
<keyword evidence="1" id="KW-0732">Signal</keyword>
<evidence type="ECO:0000256" key="1">
    <source>
        <dbReference type="SAM" id="SignalP"/>
    </source>
</evidence>
<accession>A0ABU5VY79</accession>
<gene>
    <name evidence="2" type="ORF">SHI21_15115</name>
</gene>
<dbReference type="EMBL" id="JAYGJQ010000002">
    <property type="protein sequence ID" value="MEA9357557.1"/>
    <property type="molecule type" value="Genomic_DNA"/>
</dbReference>
<dbReference type="Proteomes" id="UP001302274">
    <property type="component" value="Unassembled WGS sequence"/>
</dbReference>
<organism evidence="2 3">
    <name type="scientific">Bacteriovorax antarcticus</name>
    <dbReference type="NCBI Taxonomy" id="3088717"/>
    <lineage>
        <taxon>Bacteria</taxon>
        <taxon>Pseudomonadati</taxon>
        <taxon>Bdellovibrionota</taxon>
        <taxon>Bacteriovoracia</taxon>
        <taxon>Bacteriovoracales</taxon>
        <taxon>Bacteriovoracaceae</taxon>
        <taxon>Bacteriovorax</taxon>
    </lineage>
</organism>
<keyword evidence="3" id="KW-1185">Reference proteome</keyword>
<protein>
    <submittedName>
        <fullName evidence="2">Uncharacterized protein</fullName>
    </submittedName>
</protein>
<comment type="caution">
    <text evidence="2">The sequence shown here is derived from an EMBL/GenBank/DDBJ whole genome shotgun (WGS) entry which is preliminary data.</text>
</comment>
<name>A0ABU5VY79_9BACT</name>
<proteinExistence type="predicted"/>
<sequence length="144" mass="16045">MKIFLMSMLFSGAFYSANSFATCQGYEELRPSKNPCNDVIVYNEGKNEYPADKLKEDQARAAEAKVKVVDKDYLSEAKNSALDMLIKASNEYKKGTITKDQYIQIANQVSQMAEYANNNKTESKCVNTGLTGNCDKLVVSTPKK</sequence>
<evidence type="ECO:0000313" key="2">
    <source>
        <dbReference type="EMBL" id="MEA9357557.1"/>
    </source>
</evidence>